<sequence>MEIIVSHNNTDLDGLASMVAAKKLYPEAELVYGGKLHRNVREFMALHKDTLNVRLARDIPVDQVERLILVDTKSPTRIGEIKEALKNKNIDIHIYDHHPEQEDDIRGNIVVNELVGATTTLLVEQIQRRKIPINSLEATIFALGIYEDTGCLTFSTTTARDAQAVAYLLAQGAKLSVVADFIGRPLTEAQKNLLNRLILSAETKVINGVKVLIATAEEDEYIGGLSLLTHKLLDIISIDVVFTVVLMDDRVHMVARSRIESVDVGEILENFGGGGHSTAASATVRSSNVAELTAELNEILHKKIKPEAVARDVMSAPVKTIPMQTTIEEAGKIMLRYGHTGMPVVDGDKMVGIISRRDLDKARHHGLGHAPVKGFMSRKVITVNEDTPLSDIQHLMIENNIGRLPVVRDSKLVGIVSRTDVLKNLHGDNYPERYRRVYAQHQANGDQNVTSLMIKNLPDRLRQLLGQISYLADQKGYSVFIVGGFVRDLLLGVENLDFDLVVEGDGIAFAKDLAEFLCGRVRVHDKFGTAIVILSDEFKIDVATARTEYYEYPAALPKVEISSLKQDLYRRDFTINAMAIALSQKNFGELIDFFGGKRDLEEKVVRVLYNLSFVEDPTRILRAVRFEQRYGFTIEPQTLALAKGAIKAQILNKLSADRVREELKHILEETSPLGAVIRMKELGIWQFVLPQAMVDEEIISLIERAPKETTHIKELGFLDIKVWLIHLALLVHKSGATIEEIDTHLRLNKEEQLILKNILACWEVIVRLCAVPGAKVSEIARYLNEMPAEGYVFLLLKLGDQRSVNYLVKCLKRMKRNKLLITGDDIKRLGHQPGPLFKEALQAAWEAKLDGLLKSREEELGFVDRYIKEREGSINH</sequence>
<dbReference type="InterPro" id="IPR003156">
    <property type="entry name" value="DHHA1_dom"/>
</dbReference>
<dbReference type="EMBL" id="LGTE01000002">
    <property type="protein sequence ID" value="KNZ70799.1"/>
    <property type="molecule type" value="Genomic_DNA"/>
</dbReference>
<accession>A0A0L6W6R6</accession>
<comment type="cofactor">
    <cofactor evidence="1">
        <name>Mg(2+)</name>
        <dbReference type="ChEBI" id="CHEBI:18420"/>
    </cofactor>
</comment>
<name>A0A0L6W6R6_9FIRM</name>
<evidence type="ECO:0000256" key="12">
    <source>
        <dbReference type="RuleBase" id="RU003953"/>
    </source>
</evidence>
<keyword evidence="11" id="KW-0129">CBS domain</keyword>
<keyword evidence="4 12" id="KW-0808">Transferase</keyword>
<dbReference type="InterPro" id="IPR046342">
    <property type="entry name" value="CBS_dom_sf"/>
</dbReference>
<dbReference type="Gene3D" id="3.30.460.10">
    <property type="entry name" value="Beta Polymerase, domain 2"/>
    <property type="match status" value="1"/>
</dbReference>
<dbReference type="Gene3D" id="1.10.3090.10">
    <property type="entry name" value="cca-adding enzyme, domain 2"/>
    <property type="match status" value="1"/>
</dbReference>
<dbReference type="InterPro" id="IPR052390">
    <property type="entry name" value="tRNA_nt/polyA_polymerase"/>
</dbReference>
<protein>
    <submittedName>
        <fullName evidence="14">Polynucleotide adenylyltransferase region</fullName>
    </submittedName>
</protein>
<reference evidence="15" key="1">
    <citation type="submission" date="2015-07" db="EMBL/GenBank/DDBJ databases">
        <title>Complete Genome of Thermincola ferriacetica strain Z-0001T.</title>
        <authorList>
            <person name="Lusk B."/>
            <person name="Badalamenti J.P."/>
            <person name="Parameswaran P."/>
            <person name="Bond D.R."/>
            <person name="Torres C.I."/>
        </authorList>
    </citation>
    <scope>NUCLEOTIDE SEQUENCE [LARGE SCALE GENOMIC DNA]</scope>
    <source>
        <strain evidence="15">Z-0001</strain>
    </source>
</reference>
<keyword evidence="9" id="KW-0460">Magnesium</keyword>
<dbReference type="CDD" id="cd04595">
    <property type="entry name" value="CBS_pair_DHH_polyA_Pol_assoc"/>
    <property type="match status" value="1"/>
</dbReference>
<feature type="domain" description="CBS" evidence="13">
    <location>
        <begin position="376"/>
        <end position="432"/>
    </location>
</feature>
<keyword evidence="3" id="KW-0820">tRNA-binding</keyword>
<comment type="similarity">
    <text evidence="2 12">Belongs to the tRNA nucleotidyltransferase/poly(A) polymerase family.</text>
</comment>
<dbReference type="GO" id="GO:0000166">
    <property type="term" value="F:nucleotide binding"/>
    <property type="evidence" value="ECO:0007669"/>
    <property type="project" value="UniProtKB-KW"/>
</dbReference>
<keyword evidence="5" id="KW-0819">tRNA processing</keyword>
<dbReference type="InterPro" id="IPR032828">
    <property type="entry name" value="PolyA_RNA-bd"/>
</dbReference>
<dbReference type="InterPro" id="IPR000644">
    <property type="entry name" value="CBS_dom"/>
</dbReference>
<dbReference type="GO" id="GO:0046872">
    <property type="term" value="F:metal ion binding"/>
    <property type="evidence" value="ECO:0007669"/>
    <property type="project" value="UniProtKB-KW"/>
</dbReference>
<dbReference type="GO" id="GO:0008033">
    <property type="term" value="P:tRNA processing"/>
    <property type="evidence" value="ECO:0007669"/>
    <property type="project" value="UniProtKB-KW"/>
</dbReference>
<dbReference type="Gene3D" id="3.10.580.10">
    <property type="entry name" value="CBS-domain"/>
    <property type="match status" value="1"/>
</dbReference>
<dbReference type="Pfam" id="PF12627">
    <property type="entry name" value="PolyA_pol_RNAbd"/>
    <property type="match status" value="1"/>
</dbReference>
<evidence type="ECO:0000256" key="10">
    <source>
        <dbReference type="ARBA" id="ARBA00022884"/>
    </source>
</evidence>
<evidence type="ECO:0000313" key="14">
    <source>
        <dbReference type="EMBL" id="KNZ70799.1"/>
    </source>
</evidence>
<keyword evidence="6 14" id="KW-0548">Nucleotidyltransferase</keyword>
<dbReference type="InterPro" id="IPR002646">
    <property type="entry name" value="PolA_pol_head_dom"/>
</dbReference>
<dbReference type="SUPFAM" id="SSF81301">
    <property type="entry name" value="Nucleotidyltransferase"/>
    <property type="match status" value="1"/>
</dbReference>
<dbReference type="PROSITE" id="PS51371">
    <property type="entry name" value="CBS"/>
    <property type="match status" value="2"/>
</dbReference>
<evidence type="ECO:0000259" key="13">
    <source>
        <dbReference type="PROSITE" id="PS51371"/>
    </source>
</evidence>
<dbReference type="InterPro" id="IPR043519">
    <property type="entry name" value="NT_sf"/>
</dbReference>
<dbReference type="PATRIC" id="fig|281456.6.peg.508"/>
<keyword evidence="10 12" id="KW-0694">RNA-binding</keyword>
<gene>
    <name evidence="14" type="ORF">Tfer_0478</name>
</gene>
<dbReference type="Gene3D" id="3.90.1640.10">
    <property type="entry name" value="inorganic pyrophosphatase (n-terminal core)"/>
    <property type="match status" value="1"/>
</dbReference>
<dbReference type="SUPFAM" id="SSF54631">
    <property type="entry name" value="CBS-domain pair"/>
    <property type="match status" value="1"/>
</dbReference>
<proteinExistence type="inferred from homology"/>
<dbReference type="SUPFAM" id="SSF64182">
    <property type="entry name" value="DHH phosphoesterases"/>
    <property type="match status" value="1"/>
</dbReference>
<evidence type="ECO:0000256" key="2">
    <source>
        <dbReference type="ARBA" id="ARBA00007265"/>
    </source>
</evidence>
<dbReference type="GO" id="GO:0016779">
    <property type="term" value="F:nucleotidyltransferase activity"/>
    <property type="evidence" value="ECO:0007669"/>
    <property type="project" value="UniProtKB-KW"/>
</dbReference>
<organism evidence="14 15">
    <name type="scientific">Thermincola ferriacetica</name>
    <dbReference type="NCBI Taxonomy" id="281456"/>
    <lineage>
        <taxon>Bacteria</taxon>
        <taxon>Bacillati</taxon>
        <taxon>Bacillota</taxon>
        <taxon>Clostridia</taxon>
        <taxon>Eubacteriales</taxon>
        <taxon>Thermincolaceae</taxon>
        <taxon>Thermincola</taxon>
    </lineage>
</organism>
<dbReference type="InterPro" id="IPR038763">
    <property type="entry name" value="DHH_sf"/>
</dbReference>
<dbReference type="CDD" id="cd05398">
    <property type="entry name" value="NT_ClassII-CCAase"/>
    <property type="match status" value="1"/>
</dbReference>
<keyword evidence="8" id="KW-0547">Nucleotide-binding</keyword>
<dbReference type="Pfam" id="PF00571">
    <property type="entry name" value="CBS"/>
    <property type="match status" value="2"/>
</dbReference>
<comment type="caution">
    <text evidence="14">The sequence shown here is derived from an EMBL/GenBank/DDBJ whole genome shotgun (WGS) entry which is preliminary data.</text>
</comment>
<keyword evidence="15" id="KW-1185">Reference proteome</keyword>
<dbReference type="RefSeq" id="WP_052216706.1">
    <property type="nucleotide sequence ID" value="NZ_LGTE01000002.1"/>
</dbReference>
<evidence type="ECO:0000256" key="3">
    <source>
        <dbReference type="ARBA" id="ARBA00022555"/>
    </source>
</evidence>
<dbReference type="GO" id="GO:0000049">
    <property type="term" value="F:tRNA binding"/>
    <property type="evidence" value="ECO:0007669"/>
    <property type="project" value="UniProtKB-KW"/>
</dbReference>
<dbReference type="Gene3D" id="3.10.310.30">
    <property type="match status" value="1"/>
</dbReference>
<dbReference type="InterPro" id="IPR001667">
    <property type="entry name" value="DDH_dom"/>
</dbReference>
<feature type="domain" description="CBS" evidence="13">
    <location>
        <begin position="314"/>
        <end position="372"/>
    </location>
</feature>
<dbReference type="PANTHER" id="PTHR47788:SF1">
    <property type="entry name" value="A-ADDING TRNA NUCLEOTIDYLTRANSFERASE"/>
    <property type="match status" value="1"/>
</dbReference>
<evidence type="ECO:0000256" key="4">
    <source>
        <dbReference type="ARBA" id="ARBA00022679"/>
    </source>
</evidence>
<evidence type="ECO:0000256" key="9">
    <source>
        <dbReference type="ARBA" id="ARBA00022842"/>
    </source>
</evidence>
<evidence type="ECO:0000256" key="5">
    <source>
        <dbReference type="ARBA" id="ARBA00022694"/>
    </source>
</evidence>
<evidence type="ECO:0000256" key="11">
    <source>
        <dbReference type="PROSITE-ProRule" id="PRU00703"/>
    </source>
</evidence>
<dbReference type="Pfam" id="PF01368">
    <property type="entry name" value="DHH"/>
    <property type="match status" value="1"/>
</dbReference>
<dbReference type="Pfam" id="PF02272">
    <property type="entry name" value="DHHA1"/>
    <property type="match status" value="1"/>
</dbReference>
<dbReference type="AlphaFoldDB" id="A0A0L6W6R6"/>
<keyword evidence="7" id="KW-0479">Metal-binding</keyword>
<dbReference type="SMART" id="SM00116">
    <property type="entry name" value="CBS"/>
    <property type="match status" value="2"/>
</dbReference>
<dbReference type="SUPFAM" id="SSF81891">
    <property type="entry name" value="Poly A polymerase C-terminal region-like"/>
    <property type="match status" value="1"/>
</dbReference>
<evidence type="ECO:0000256" key="6">
    <source>
        <dbReference type="ARBA" id="ARBA00022695"/>
    </source>
</evidence>
<dbReference type="PANTHER" id="PTHR47788">
    <property type="entry name" value="POLYA POLYMERASE"/>
    <property type="match status" value="1"/>
</dbReference>
<evidence type="ECO:0000313" key="15">
    <source>
        <dbReference type="Proteomes" id="UP000037175"/>
    </source>
</evidence>
<evidence type="ECO:0000256" key="1">
    <source>
        <dbReference type="ARBA" id="ARBA00001946"/>
    </source>
</evidence>
<evidence type="ECO:0000256" key="8">
    <source>
        <dbReference type="ARBA" id="ARBA00022741"/>
    </source>
</evidence>
<dbReference type="Pfam" id="PF01743">
    <property type="entry name" value="PolyA_pol"/>
    <property type="match status" value="1"/>
</dbReference>
<evidence type="ECO:0000256" key="7">
    <source>
        <dbReference type="ARBA" id="ARBA00022723"/>
    </source>
</evidence>
<dbReference type="Proteomes" id="UP000037175">
    <property type="component" value="Unassembled WGS sequence"/>
</dbReference>